<accession>A0A1V9YXG5</accession>
<protein>
    <submittedName>
        <fullName evidence="2">Uncharacterized protein</fullName>
    </submittedName>
</protein>
<dbReference type="EMBL" id="JNBR01000618">
    <property type="protein sequence ID" value="OQR90509.1"/>
    <property type="molecule type" value="Genomic_DNA"/>
</dbReference>
<proteinExistence type="predicted"/>
<organism evidence="2 3">
    <name type="scientific">Achlya hypogyna</name>
    <name type="common">Oomycete</name>
    <name type="synonym">Protoachlya hypogyna</name>
    <dbReference type="NCBI Taxonomy" id="1202772"/>
    <lineage>
        <taxon>Eukaryota</taxon>
        <taxon>Sar</taxon>
        <taxon>Stramenopiles</taxon>
        <taxon>Oomycota</taxon>
        <taxon>Saprolegniomycetes</taxon>
        <taxon>Saprolegniales</taxon>
        <taxon>Achlyaceae</taxon>
        <taxon>Achlya</taxon>
    </lineage>
</organism>
<dbReference type="AlphaFoldDB" id="A0A1V9YXG5"/>
<evidence type="ECO:0000313" key="3">
    <source>
        <dbReference type="Proteomes" id="UP000243579"/>
    </source>
</evidence>
<sequence>MGAAQGTATSAPACLWCPGGSGLALEEPDAKKRKPVGGVPSVGGGDFQLSLYDDATASALESEYLAKSTEHGYIIPGKNKKRPRGGSIEALAVPEAFAAENLRVRRPRANTANSRASRGFSNGTNPYHYSNNSSYETIPSAVQA</sequence>
<dbReference type="OrthoDB" id="10282002at2759"/>
<feature type="region of interest" description="Disordered" evidence="1">
    <location>
        <begin position="106"/>
        <end position="144"/>
    </location>
</feature>
<gene>
    <name evidence="2" type="ORF">ACHHYP_20223</name>
</gene>
<evidence type="ECO:0000256" key="1">
    <source>
        <dbReference type="SAM" id="MobiDB-lite"/>
    </source>
</evidence>
<evidence type="ECO:0000313" key="2">
    <source>
        <dbReference type="EMBL" id="OQR90509.1"/>
    </source>
</evidence>
<dbReference type="Proteomes" id="UP000243579">
    <property type="component" value="Unassembled WGS sequence"/>
</dbReference>
<reference evidence="2 3" key="1">
    <citation type="journal article" date="2014" name="Genome Biol. Evol.">
        <title>The secreted proteins of Achlya hypogyna and Thraustotheca clavata identify the ancestral oomycete secretome and reveal gene acquisitions by horizontal gene transfer.</title>
        <authorList>
            <person name="Misner I."/>
            <person name="Blouin N."/>
            <person name="Leonard G."/>
            <person name="Richards T.A."/>
            <person name="Lane C.E."/>
        </authorList>
    </citation>
    <scope>NUCLEOTIDE SEQUENCE [LARGE SCALE GENOMIC DNA]</scope>
    <source>
        <strain evidence="2 3">ATCC 48635</strain>
    </source>
</reference>
<comment type="caution">
    <text evidence="2">The sequence shown here is derived from an EMBL/GenBank/DDBJ whole genome shotgun (WGS) entry which is preliminary data.</text>
</comment>
<name>A0A1V9YXG5_ACHHY</name>
<keyword evidence="3" id="KW-1185">Reference proteome</keyword>
<feature type="compositionally biased region" description="Polar residues" evidence="1">
    <location>
        <begin position="110"/>
        <end position="144"/>
    </location>
</feature>